<dbReference type="InterPro" id="IPR047575">
    <property type="entry name" value="Sm"/>
</dbReference>
<keyword evidence="8 13" id="KW-0508">mRNA splicing</keyword>
<protein>
    <recommendedName>
        <fullName evidence="4 13">Small nuclear ribonucleoprotein Sm D3</fullName>
        <shortName evidence="13">Sm-D3</shortName>
    </recommendedName>
    <alternativeName>
        <fullName evidence="11 13">snRNP core protein D3</fullName>
    </alternativeName>
</protein>
<evidence type="ECO:0000256" key="13">
    <source>
        <dbReference type="RuleBase" id="RU365050"/>
    </source>
</evidence>
<evidence type="ECO:0000256" key="10">
    <source>
        <dbReference type="ARBA" id="ARBA00023274"/>
    </source>
</evidence>
<feature type="region of interest" description="Disordered" evidence="14">
    <location>
        <begin position="87"/>
        <end position="111"/>
    </location>
</feature>
<dbReference type="InterPro" id="IPR034099">
    <property type="entry name" value="SmD3"/>
</dbReference>
<evidence type="ECO:0000256" key="14">
    <source>
        <dbReference type="SAM" id="MobiDB-lite"/>
    </source>
</evidence>
<dbReference type="Gene3D" id="2.30.30.100">
    <property type="match status" value="1"/>
</dbReference>
<dbReference type="GO" id="GO:0005681">
    <property type="term" value="C:spliceosomal complex"/>
    <property type="evidence" value="ECO:0007669"/>
    <property type="project" value="UniProtKB-KW"/>
</dbReference>
<comment type="similarity">
    <text evidence="3 13">Belongs to the snRNP core protein family.</text>
</comment>
<dbReference type="Pfam" id="PF01423">
    <property type="entry name" value="LSM"/>
    <property type="match status" value="1"/>
</dbReference>
<evidence type="ECO:0000256" key="3">
    <source>
        <dbReference type="ARBA" id="ARBA00008146"/>
    </source>
</evidence>
<accession>A0A4P6D827</accession>
<dbReference type="EMBL" id="GHKJ01001175">
    <property type="protein sequence ID" value="MOY46205.1"/>
    <property type="molecule type" value="Transcribed_RNA"/>
</dbReference>
<evidence type="ECO:0000256" key="11">
    <source>
        <dbReference type="ARBA" id="ARBA00033126"/>
    </source>
</evidence>
<sequence>MAAISIPVKLLHEAEGHIVTIQTQTGEMFRGKLVEAEDNMNCLMQGTTVTYTNGKEVQMENVYIRGSKVVMLILPDMLRVAPMFRRGRGRGVRGGSGGFSRGSRGGMQRGQ</sequence>
<evidence type="ECO:0000256" key="6">
    <source>
        <dbReference type="ARBA" id="ARBA00022664"/>
    </source>
</evidence>
<dbReference type="RefSeq" id="XP_073974170.1">
    <property type="nucleotide sequence ID" value="XM_074118069.1"/>
</dbReference>
<dbReference type="GO" id="GO:0005829">
    <property type="term" value="C:cytosol"/>
    <property type="evidence" value="ECO:0007669"/>
    <property type="project" value="UniProtKB-SubCell"/>
</dbReference>
<evidence type="ECO:0000256" key="1">
    <source>
        <dbReference type="ARBA" id="ARBA00004123"/>
    </source>
</evidence>
<keyword evidence="7" id="KW-0747">Spliceosome</keyword>
<evidence type="ECO:0000256" key="2">
    <source>
        <dbReference type="ARBA" id="ARBA00004514"/>
    </source>
</evidence>
<feature type="domain" description="Sm" evidence="15">
    <location>
        <begin position="6"/>
        <end position="78"/>
    </location>
</feature>
<dbReference type="GO" id="GO:0000387">
    <property type="term" value="P:spliceosomal snRNP assembly"/>
    <property type="evidence" value="ECO:0007669"/>
    <property type="project" value="UniProtKB-UniRule"/>
</dbReference>
<dbReference type="InterPro" id="IPR010920">
    <property type="entry name" value="LSM_dom_sf"/>
</dbReference>
<keyword evidence="9 13" id="KW-0539">Nucleus</keyword>
<comment type="subcellular location">
    <subcellularLocation>
        <location evidence="2">Cytoplasm</location>
        <location evidence="2">Cytosol</location>
    </subcellularLocation>
    <subcellularLocation>
        <location evidence="1 13">Nucleus</location>
    </subcellularLocation>
</comment>
<dbReference type="InterPro" id="IPR027141">
    <property type="entry name" value="LSm4/Sm_D1/D3"/>
</dbReference>
<evidence type="ECO:0000256" key="12">
    <source>
        <dbReference type="ARBA" id="ARBA00058057"/>
    </source>
</evidence>
<dbReference type="SUPFAM" id="SSF50182">
    <property type="entry name" value="Sm-like ribonucleoproteins"/>
    <property type="match status" value="1"/>
</dbReference>
<dbReference type="CDD" id="cd01721">
    <property type="entry name" value="Sm_D3"/>
    <property type="match status" value="1"/>
</dbReference>
<evidence type="ECO:0000256" key="4">
    <source>
        <dbReference type="ARBA" id="ARBA00020160"/>
    </source>
</evidence>
<dbReference type="GeneID" id="141449042"/>
<dbReference type="PANTHER" id="PTHR23338">
    <property type="entry name" value="SMALL NUCLEAR RIBONUCLEOPROTEIN SM"/>
    <property type="match status" value="1"/>
</dbReference>
<dbReference type="GO" id="GO:0003723">
    <property type="term" value="F:RNA binding"/>
    <property type="evidence" value="ECO:0007669"/>
    <property type="project" value="InterPro"/>
</dbReference>
<evidence type="ECO:0000256" key="9">
    <source>
        <dbReference type="ARBA" id="ARBA00023242"/>
    </source>
</evidence>
<feature type="compositionally biased region" description="Gly residues" evidence="14">
    <location>
        <begin position="92"/>
        <end position="111"/>
    </location>
</feature>
<name>A0A4P6D827_RHOPR</name>
<dbReference type="InterPro" id="IPR001163">
    <property type="entry name" value="Sm_dom_euk/arc"/>
</dbReference>
<proteinExistence type="inferred from homology"/>
<evidence type="ECO:0000256" key="7">
    <source>
        <dbReference type="ARBA" id="ARBA00022728"/>
    </source>
</evidence>
<dbReference type="FunFam" id="2.30.30.100:FF:000002">
    <property type="entry name" value="Small nuclear ribonucleoprotein Sm D3"/>
    <property type="match status" value="1"/>
</dbReference>
<dbReference type="AlphaFoldDB" id="A0A4P6D827"/>
<evidence type="ECO:0000259" key="15">
    <source>
        <dbReference type="PROSITE" id="PS52002"/>
    </source>
</evidence>
<comment type="function">
    <text evidence="12">Plays a role in pre-mRNA splicing as a core component of the spliceosomal U1, U2, U4 and U5 small nuclear ribonucleoproteins (snRNPs), the building blocks of the spliceosome.</text>
</comment>
<keyword evidence="6 13" id="KW-0507">mRNA processing</keyword>
<evidence type="ECO:0000256" key="5">
    <source>
        <dbReference type="ARBA" id="ARBA00022490"/>
    </source>
</evidence>
<evidence type="ECO:0000313" key="16">
    <source>
        <dbReference type="EMBL" id="MOY46205.1"/>
    </source>
</evidence>
<keyword evidence="5" id="KW-0963">Cytoplasm</keyword>
<dbReference type="VEuPathDB" id="VectorBase:RPRC006359"/>
<dbReference type="PROSITE" id="PS52002">
    <property type="entry name" value="SM"/>
    <property type="match status" value="1"/>
</dbReference>
<organism evidence="16">
    <name type="scientific">Rhodnius prolixus</name>
    <name type="common">Triatomid bug</name>
    <dbReference type="NCBI Taxonomy" id="13249"/>
    <lineage>
        <taxon>Eukaryota</taxon>
        <taxon>Metazoa</taxon>
        <taxon>Ecdysozoa</taxon>
        <taxon>Arthropoda</taxon>
        <taxon>Hexapoda</taxon>
        <taxon>Insecta</taxon>
        <taxon>Pterygota</taxon>
        <taxon>Neoptera</taxon>
        <taxon>Paraneoptera</taxon>
        <taxon>Hemiptera</taxon>
        <taxon>Heteroptera</taxon>
        <taxon>Panheteroptera</taxon>
        <taxon>Cimicomorpha</taxon>
        <taxon>Reduviidae</taxon>
        <taxon>Triatominae</taxon>
        <taxon>Rhodnius</taxon>
    </lineage>
</organism>
<keyword evidence="10 13" id="KW-0687">Ribonucleoprotein</keyword>
<reference evidence="16" key="1">
    <citation type="submission" date="2019-04" db="EMBL/GenBank/DDBJ databases">
        <title>Analysis of the testis transcriptome of the Chagas disease vector Rhodnius prolixus.</title>
        <authorList>
            <person name="Cesar J."/>
            <person name="Ribeiro J.M."/>
            <person name="Pereira M.H."/>
            <person name="Araujo R.N."/>
            <person name="Gontijo N.F."/>
            <person name="Pessoa G."/>
            <person name="Sant'Anna M.V."/>
            <person name="Sorgine M.H."/>
            <person name="Majerowicz D."/>
            <person name="Carvalho A.B."/>
            <person name="Braz G."/>
            <person name="Mesquita R."/>
            <person name="Lagerblad P.O."/>
            <person name="Koerich L.B."/>
        </authorList>
    </citation>
    <scope>NUCLEOTIDE SEQUENCE</scope>
</reference>
<evidence type="ECO:0000256" key="8">
    <source>
        <dbReference type="ARBA" id="ARBA00023187"/>
    </source>
</evidence>
<dbReference type="SMART" id="SM00651">
    <property type="entry name" value="Sm"/>
    <property type="match status" value="1"/>
</dbReference>